<feature type="non-terminal residue" evidence="2">
    <location>
        <position position="289"/>
    </location>
</feature>
<evidence type="ECO:0000313" key="3">
    <source>
        <dbReference type="Proteomes" id="UP000054032"/>
    </source>
</evidence>
<name>W6Z6M7_COCMI</name>
<proteinExistence type="predicted"/>
<gene>
    <name evidence="2" type="ORF">COCMIDRAFT_60734</name>
</gene>
<organism evidence="2 3">
    <name type="scientific">Bipolaris oryzae ATCC 44560</name>
    <dbReference type="NCBI Taxonomy" id="930090"/>
    <lineage>
        <taxon>Eukaryota</taxon>
        <taxon>Fungi</taxon>
        <taxon>Dikarya</taxon>
        <taxon>Ascomycota</taxon>
        <taxon>Pezizomycotina</taxon>
        <taxon>Dothideomycetes</taxon>
        <taxon>Pleosporomycetidae</taxon>
        <taxon>Pleosporales</taxon>
        <taxon>Pleosporineae</taxon>
        <taxon>Pleosporaceae</taxon>
        <taxon>Bipolaris</taxon>
    </lineage>
</organism>
<reference evidence="2 3" key="1">
    <citation type="journal article" date="2013" name="PLoS Genet.">
        <title>Comparative genome structure, secondary metabolite, and effector coding capacity across Cochliobolus pathogens.</title>
        <authorList>
            <person name="Condon B.J."/>
            <person name="Leng Y."/>
            <person name="Wu D."/>
            <person name="Bushley K.E."/>
            <person name="Ohm R.A."/>
            <person name="Otillar R."/>
            <person name="Martin J."/>
            <person name="Schackwitz W."/>
            <person name="Grimwood J."/>
            <person name="MohdZainudin N."/>
            <person name="Xue C."/>
            <person name="Wang R."/>
            <person name="Manning V.A."/>
            <person name="Dhillon B."/>
            <person name="Tu Z.J."/>
            <person name="Steffenson B.J."/>
            <person name="Salamov A."/>
            <person name="Sun H."/>
            <person name="Lowry S."/>
            <person name="LaButti K."/>
            <person name="Han J."/>
            <person name="Copeland A."/>
            <person name="Lindquist E."/>
            <person name="Barry K."/>
            <person name="Schmutz J."/>
            <person name="Baker S.E."/>
            <person name="Ciuffetti L.M."/>
            <person name="Grigoriev I.V."/>
            <person name="Zhong S."/>
            <person name="Turgeon B.G."/>
        </authorList>
    </citation>
    <scope>NUCLEOTIDE SEQUENCE [LARGE SCALE GENOMIC DNA]</scope>
    <source>
        <strain evidence="2 3">ATCC 44560</strain>
    </source>
</reference>
<feature type="non-terminal residue" evidence="2">
    <location>
        <position position="1"/>
    </location>
</feature>
<dbReference type="HOGENOM" id="CLU_860486_0_0_1"/>
<sequence length="289" mass="33233">KALEEQAALIQELYREKDEEKVVNYAEYVKILHVDLKQAHRQIEYYKVLAEDSQRRASRYQESLTQATKDQIAVSHLEAQKEQLHRELEQHKLIIHKLRSENERAAENFVRLRERDKKALAACEVRLADLVSHACENENVAARTLLNDRGALLNKMEVVYNVVVSEVTPLKRVFKRALQMLQVYQGLFQTLSDPRFTTIGSLPPDLDALMTRARDDLNAYREVHGMFSGVGAAVEDQIREELGGMSESAGGMLKSLHYIKRDVEAFLARLRAEPGAWFIMKAKFGNIWR</sequence>
<dbReference type="EMBL" id="KI963980">
    <property type="protein sequence ID" value="EUC45655.1"/>
    <property type="molecule type" value="Genomic_DNA"/>
</dbReference>
<keyword evidence="1" id="KW-0175">Coiled coil</keyword>
<dbReference type="AlphaFoldDB" id="W6Z6M7"/>
<evidence type="ECO:0008006" key="4">
    <source>
        <dbReference type="Google" id="ProtNLM"/>
    </source>
</evidence>
<dbReference type="Proteomes" id="UP000054032">
    <property type="component" value="Unassembled WGS sequence"/>
</dbReference>
<dbReference type="OrthoDB" id="3777090at2759"/>
<dbReference type="RefSeq" id="XP_007687843.1">
    <property type="nucleotide sequence ID" value="XM_007689653.2"/>
</dbReference>
<keyword evidence="3" id="KW-1185">Reference proteome</keyword>
<accession>W6Z6M7</accession>
<feature type="coiled-coil region" evidence="1">
    <location>
        <begin position="50"/>
        <end position="115"/>
    </location>
</feature>
<dbReference type="GeneID" id="19124820"/>
<evidence type="ECO:0000256" key="1">
    <source>
        <dbReference type="SAM" id="Coils"/>
    </source>
</evidence>
<evidence type="ECO:0000313" key="2">
    <source>
        <dbReference type="EMBL" id="EUC45655.1"/>
    </source>
</evidence>
<protein>
    <recommendedName>
        <fullName evidence="4">Autophagy-related protein 11</fullName>
    </recommendedName>
</protein>
<dbReference type="KEGG" id="bor:COCMIDRAFT_60734"/>